<keyword evidence="5 10" id="KW-0552">Olfaction</keyword>
<comment type="caution">
    <text evidence="10">Lacks conserved residue(s) required for the propagation of feature annotation.</text>
</comment>
<comment type="similarity">
    <text evidence="10">Belongs to the insect chemoreceptor superfamily. Heteromeric odorant receptor channel (TC 1.A.69) family.</text>
</comment>
<protein>
    <recommendedName>
        <fullName evidence="10">Odorant receptor</fullName>
    </recommendedName>
</protein>
<keyword evidence="11" id="KW-1185">Reference proteome</keyword>
<evidence type="ECO:0000256" key="7">
    <source>
        <dbReference type="ARBA" id="ARBA00023136"/>
    </source>
</evidence>
<dbReference type="InParanoid" id="A0A6J0C8G4"/>
<accession>A0A6J0C8G4</accession>
<evidence type="ECO:0000256" key="6">
    <source>
        <dbReference type="ARBA" id="ARBA00022989"/>
    </source>
</evidence>
<keyword evidence="4 10" id="KW-0812">Transmembrane</keyword>
<proteinExistence type="inferred from homology"/>
<dbReference type="PANTHER" id="PTHR21137">
    <property type="entry name" value="ODORANT RECEPTOR"/>
    <property type="match status" value="1"/>
</dbReference>
<organism evidence="12">
    <name type="scientific">Neodiprion lecontei</name>
    <name type="common">Redheaded pine sawfly</name>
    <dbReference type="NCBI Taxonomy" id="441921"/>
    <lineage>
        <taxon>Eukaryota</taxon>
        <taxon>Metazoa</taxon>
        <taxon>Ecdysozoa</taxon>
        <taxon>Arthropoda</taxon>
        <taxon>Hexapoda</taxon>
        <taxon>Insecta</taxon>
        <taxon>Pterygota</taxon>
        <taxon>Neoptera</taxon>
        <taxon>Endopterygota</taxon>
        <taxon>Hymenoptera</taxon>
        <taxon>Tenthredinoidea</taxon>
        <taxon>Diprionidae</taxon>
        <taxon>Diprioninae</taxon>
        <taxon>Neodiprion</taxon>
    </lineage>
</organism>
<keyword evidence="6 10" id="KW-1133">Transmembrane helix</keyword>
<dbReference type="GO" id="GO:0004984">
    <property type="term" value="F:olfactory receptor activity"/>
    <property type="evidence" value="ECO:0007669"/>
    <property type="project" value="InterPro"/>
</dbReference>
<evidence type="ECO:0000313" key="12">
    <source>
        <dbReference type="RefSeq" id="XP_015522690.2"/>
    </source>
</evidence>
<gene>
    <name evidence="12" type="primary">LOC107226400</name>
</gene>
<dbReference type="Proteomes" id="UP000829291">
    <property type="component" value="Chromosome 1"/>
</dbReference>
<feature type="transmembrane region" description="Helical" evidence="10">
    <location>
        <begin position="145"/>
        <end position="163"/>
    </location>
</feature>
<keyword evidence="9 10" id="KW-0807">Transducer</keyword>
<dbReference type="RefSeq" id="XP_015522690.2">
    <property type="nucleotide sequence ID" value="XM_015667204.2"/>
</dbReference>
<sequence length="416" mass="47182">MSNSSRAKRILDRDKFSDQFVTAIRVLRCLMIYIGIWPDKKNEKPYNLLWYFHSTMFLFLLSGLVCGLVVIRHDMNKVLSNLSVTSGLTYFIGKWFTFSWHKVLIKKLTYSMDEDWINLANKTLIQASVPESVQIMMKHYGSLNIYVYIILFALFIVDANFIVDYVTATNHHDNLTDLYNMLPLTHSWYPGIDYDRDYIIRFLAAAQILCTTSSFVISTAVDGFFVITVLHTTGQLEILGLFIERMKCDSPDSECHKTNIKEMVKRHQMLLSVADDIQECFGAITFMRVSISLVGICTSAHTFLGELQKSEQGHVIALKYGFVSFTALANVFVCCFVSDTLMSQGLAIRTHVYNSEWYNATSSVNLSLSIVTIKSSQPIIISAAKIFPLTLQNFTVVIKSIASYISALRAMSVSHI</sequence>
<dbReference type="GeneID" id="107226400"/>
<evidence type="ECO:0000256" key="9">
    <source>
        <dbReference type="ARBA" id="ARBA00023224"/>
    </source>
</evidence>
<evidence type="ECO:0000256" key="4">
    <source>
        <dbReference type="ARBA" id="ARBA00022692"/>
    </source>
</evidence>
<dbReference type="Pfam" id="PF02949">
    <property type="entry name" value="7tm_6"/>
    <property type="match status" value="1"/>
</dbReference>
<comment type="subcellular location">
    <subcellularLocation>
        <location evidence="1 10">Cell membrane</location>
        <topology evidence="1 10">Multi-pass membrane protein</topology>
    </subcellularLocation>
</comment>
<dbReference type="GO" id="GO:0005886">
    <property type="term" value="C:plasma membrane"/>
    <property type="evidence" value="ECO:0007669"/>
    <property type="project" value="UniProtKB-SubCell"/>
</dbReference>
<evidence type="ECO:0000256" key="5">
    <source>
        <dbReference type="ARBA" id="ARBA00022725"/>
    </source>
</evidence>
<dbReference type="InterPro" id="IPR004117">
    <property type="entry name" value="7tm6_olfct_rcpt"/>
</dbReference>
<feature type="transmembrane region" description="Helical" evidence="10">
    <location>
        <begin position="198"/>
        <end position="217"/>
    </location>
</feature>
<evidence type="ECO:0000256" key="1">
    <source>
        <dbReference type="ARBA" id="ARBA00004651"/>
    </source>
</evidence>
<dbReference type="PANTHER" id="PTHR21137:SF35">
    <property type="entry name" value="ODORANT RECEPTOR 19A-RELATED"/>
    <property type="match status" value="1"/>
</dbReference>
<evidence type="ECO:0000256" key="3">
    <source>
        <dbReference type="ARBA" id="ARBA00022606"/>
    </source>
</evidence>
<name>A0A6J0C8G4_NEOLC</name>
<dbReference type="GO" id="GO:0005549">
    <property type="term" value="F:odorant binding"/>
    <property type="evidence" value="ECO:0007669"/>
    <property type="project" value="InterPro"/>
</dbReference>
<dbReference type="AlphaFoldDB" id="A0A6J0C8G4"/>
<dbReference type="GO" id="GO:0007165">
    <property type="term" value="P:signal transduction"/>
    <property type="evidence" value="ECO:0007669"/>
    <property type="project" value="UniProtKB-KW"/>
</dbReference>
<evidence type="ECO:0000256" key="2">
    <source>
        <dbReference type="ARBA" id="ARBA00022475"/>
    </source>
</evidence>
<keyword evidence="2" id="KW-1003">Cell membrane</keyword>
<dbReference type="OrthoDB" id="6765072at2759"/>
<evidence type="ECO:0000313" key="11">
    <source>
        <dbReference type="Proteomes" id="UP000829291"/>
    </source>
</evidence>
<feature type="transmembrane region" description="Helical" evidence="10">
    <location>
        <begin position="20"/>
        <end position="38"/>
    </location>
</feature>
<keyword evidence="8 10" id="KW-0675">Receptor</keyword>
<dbReference type="KEGG" id="nlo:107226400"/>
<reference evidence="12" key="1">
    <citation type="submission" date="2025-08" db="UniProtKB">
        <authorList>
            <consortium name="RefSeq"/>
        </authorList>
    </citation>
    <scope>IDENTIFICATION</scope>
    <source>
        <tissue evidence="12">Thorax and Abdomen</tissue>
    </source>
</reference>
<feature type="transmembrane region" description="Helical" evidence="10">
    <location>
        <begin position="78"/>
        <end position="98"/>
    </location>
</feature>
<keyword evidence="3 10" id="KW-0716">Sensory transduction</keyword>
<keyword evidence="7 10" id="KW-0472">Membrane</keyword>
<feature type="transmembrane region" description="Helical" evidence="10">
    <location>
        <begin position="50"/>
        <end position="71"/>
    </location>
</feature>
<evidence type="ECO:0000256" key="10">
    <source>
        <dbReference type="RuleBase" id="RU351113"/>
    </source>
</evidence>
<evidence type="ECO:0000256" key="8">
    <source>
        <dbReference type="ARBA" id="ARBA00023170"/>
    </source>
</evidence>